<evidence type="ECO:0000256" key="2">
    <source>
        <dbReference type="SAM" id="MobiDB-lite"/>
    </source>
</evidence>
<name>A0A396YWM0_9LEPT</name>
<dbReference type="PROSITE" id="PS51257">
    <property type="entry name" value="PROKAR_LIPOPROTEIN"/>
    <property type="match status" value="1"/>
</dbReference>
<proteinExistence type="predicted"/>
<dbReference type="Gene3D" id="2.60.40.1220">
    <property type="match status" value="2"/>
</dbReference>
<dbReference type="InterPro" id="IPR014755">
    <property type="entry name" value="Cu-Rt/internalin_Ig-like"/>
</dbReference>
<dbReference type="Proteomes" id="UP000265798">
    <property type="component" value="Unassembled WGS sequence"/>
</dbReference>
<keyword evidence="1" id="KW-0732">Signal</keyword>
<evidence type="ECO:0000313" key="5">
    <source>
        <dbReference type="Proteomes" id="UP000265798"/>
    </source>
</evidence>
<dbReference type="Pfam" id="PF13205">
    <property type="entry name" value="Big_5"/>
    <property type="match status" value="4"/>
</dbReference>
<reference evidence="5" key="1">
    <citation type="submission" date="2018-05" db="EMBL/GenBank/DDBJ databases">
        <title>Leptospira yasudae sp. nov. and Leptospira stimsonii sp. nov., two pathogenic species of the genus Leptospira isolated from environmental sources.</title>
        <authorList>
            <person name="Casanovas-Massana A."/>
            <person name="Hamond C."/>
            <person name="Santos L.A."/>
            <person name="Hacker K.P."/>
            <person name="Balassiano I."/>
            <person name="Medeiros M.A."/>
            <person name="Reis M.G."/>
            <person name="Ko A.I."/>
            <person name="Wunder E.A."/>
        </authorList>
    </citation>
    <scope>NUCLEOTIDE SEQUENCE [LARGE SCALE GENOMIC DNA]</scope>
    <source>
        <strain evidence="5">Yale</strain>
    </source>
</reference>
<feature type="region of interest" description="Disordered" evidence="2">
    <location>
        <begin position="45"/>
        <end position="66"/>
    </location>
</feature>
<organism evidence="4 5">
    <name type="scientific">Leptospira stimsonii</name>
    <dbReference type="NCBI Taxonomy" id="2202203"/>
    <lineage>
        <taxon>Bacteria</taxon>
        <taxon>Pseudomonadati</taxon>
        <taxon>Spirochaetota</taxon>
        <taxon>Spirochaetia</taxon>
        <taxon>Leptospirales</taxon>
        <taxon>Leptospiraceae</taxon>
        <taxon>Leptospira</taxon>
    </lineage>
</organism>
<sequence>MEKFSFICKSRRILGIGILALSLFSCEDKKDAGKESPLIALVSSNASETQGSQPPPGETGIFPPSSPLLPGLSQTTPLHNAANIPVNANLTIVFSKVVMKDSVTTNTADNSCSGSVGLSADNFVTCVRMNSAPTSPFGANSNTFRLDPADHLAISSQYKIRVLDSIIDESGRRLTATVTTNFSTSASTDVAAPGILHSLPYDGDLLVGTNTSISVTFTEAMDASSLNVNSSNTTCSGSIQISNNNFINCIRLAQQPLFFNQMRSFSIKPALPLVNFNEYQIKITAGAKDVSGNSLDEQFLTFITQTNDSTAPQLAQLLPNNNQISVARNRVFQLDFTEKMNPTSFVLNPVNNSCSGTIQISADNFNTCVRLNSNVRHDENRLGLSHSFFLIDPLAPQTTYKIRLTNGIQDLSGNPFAGGTQAVGFTTGDDLDNTPPTILSITPTDGSVNQPSAGYNVEITFSEEMNPNDFTRNISNGSCTGNIQLSSDNFVNCVRLNALTIYTGNNRIRVNSGGGALLPNTTYKVRIKSSVRNASDIPIGADYTQITGFTTAP</sequence>
<dbReference type="EMBL" id="QHCT01000007">
    <property type="protein sequence ID" value="RHX85754.1"/>
    <property type="molecule type" value="Genomic_DNA"/>
</dbReference>
<feature type="domain" description="SbsA Ig-like" evidence="3">
    <location>
        <begin position="189"/>
        <end position="298"/>
    </location>
</feature>
<feature type="domain" description="SbsA Ig-like" evidence="3">
    <location>
        <begin position="432"/>
        <end position="551"/>
    </location>
</feature>
<evidence type="ECO:0000313" key="4">
    <source>
        <dbReference type="EMBL" id="RHX85754.1"/>
    </source>
</evidence>
<comment type="caution">
    <text evidence="4">The sequence shown here is derived from an EMBL/GenBank/DDBJ whole genome shotgun (WGS) entry which is preliminary data.</text>
</comment>
<dbReference type="AlphaFoldDB" id="A0A396YWM0"/>
<dbReference type="OrthoDB" id="369088at2"/>
<accession>A0A396YWM0</accession>
<dbReference type="RefSeq" id="WP_118970217.1">
    <property type="nucleotide sequence ID" value="NZ_QHCT01000007.1"/>
</dbReference>
<protein>
    <recommendedName>
        <fullName evidence="3">SbsA Ig-like domain-containing protein</fullName>
    </recommendedName>
</protein>
<feature type="domain" description="SbsA Ig-like" evidence="3">
    <location>
        <begin position="70"/>
        <end position="184"/>
    </location>
</feature>
<gene>
    <name evidence="4" type="ORF">DLM75_19705</name>
</gene>
<dbReference type="InterPro" id="IPR032812">
    <property type="entry name" value="SbsA_Ig"/>
</dbReference>
<evidence type="ECO:0000259" key="3">
    <source>
        <dbReference type="Pfam" id="PF13205"/>
    </source>
</evidence>
<feature type="domain" description="SbsA Ig-like" evidence="3">
    <location>
        <begin position="308"/>
        <end position="427"/>
    </location>
</feature>
<evidence type="ECO:0000256" key="1">
    <source>
        <dbReference type="ARBA" id="ARBA00022729"/>
    </source>
</evidence>